<dbReference type="EMBL" id="GBRH01190907">
    <property type="protein sequence ID" value="JAE06989.1"/>
    <property type="molecule type" value="Transcribed_RNA"/>
</dbReference>
<evidence type="ECO:0000313" key="2">
    <source>
        <dbReference type="EMBL" id="JAE06989.1"/>
    </source>
</evidence>
<evidence type="ECO:0000256" key="1">
    <source>
        <dbReference type="SAM" id="Phobius"/>
    </source>
</evidence>
<keyword evidence="1" id="KW-0812">Transmembrane</keyword>
<reference evidence="2" key="1">
    <citation type="submission" date="2014-09" db="EMBL/GenBank/DDBJ databases">
        <authorList>
            <person name="Magalhaes I.L.F."/>
            <person name="Oliveira U."/>
            <person name="Santos F.R."/>
            <person name="Vidigal T.H.D.A."/>
            <person name="Brescovit A.D."/>
            <person name="Santos A.J."/>
        </authorList>
    </citation>
    <scope>NUCLEOTIDE SEQUENCE</scope>
    <source>
        <tissue evidence="2">Shoot tissue taken approximately 20 cm above the soil surface</tissue>
    </source>
</reference>
<reference evidence="2" key="2">
    <citation type="journal article" date="2015" name="Data Brief">
        <title>Shoot transcriptome of the giant reed, Arundo donax.</title>
        <authorList>
            <person name="Barrero R.A."/>
            <person name="Guerrero F.D."/>
            <person name="Moolhuijzen P."/>
            <person name="Goolsby J.A."/>
            <person name="Tidwell J."/>
            <person name="Bellgard S.E."/>
            <person name="Bellgard M.I."/>
        </authorList>
    </citation>
    <scope>NUCLEOTIDE SEQUENCE</scope>
    <source>
        <tissue evidence="2">Shoot tissue taken approximately 20 cm above the soil surface</tissue>
    </source>
</reference>
<proteinExistence type="predicted"/>
<feature type="transmembrane region" description="Helical" evidence="1">
    <location>
        <begin position="13"/>
        <end position="32"/>
    </location>
</feature>
<sequence>MQYPNFGACIISLYAYMLETGLMNSFLFRVFLLMSHQKTVLTCISGNFTFIFQTLGLRLQHFLVSLIYFLDFSDAS</sequence>
<organism evidence="2">
    <name type="scientific">Arundo donax</name>
    <name type="common">Giant reed</name>
    <name type="synonym">Donax arundinaceus</name>
    <dbReference type="NCBI Taxonomy" id="35708"/>
    <lineage>
        <taxon>Eukaryota</taxon>
        <taxon>Viridiplantae</taxon>
        <taxon>Streptophyta</taxon>
        <taxon>Embryophyta</taxon>
        <taxon>Tracheophyta</taxon>
        <taxon>Spermatophyta</taxon>
        <taxon>Magnoliopsida</taxon>
        <taxon>Liliopsida</taxon>
        <taxon>Poales</taxon>
        <taxon>Poaceae</taxon>
        <taxon>PACMAD clade</taxon>
        <taxon>Arundinoideae</taxon>
        <taxon>Arundineae</taxon>
        <taxon>Arundo</taxon>
    </lineage>
</organism>
<keyword evidence="1" id="KW-1133">Transmembrane helix</keyword>
<dbReference type="AlphaFoldDB" id="A0A0A9F701"/>
<accession>A0A0A9F701</accession>
<name>A0A0A9F701_ARUDO</name>
<keyword evidence="1" id="KW-0472">Membrane</keyword>
<protein>
    <submittedName>
        <fullName evidence="2">Uncharacterized protein</fullName>
    </submittedName>
</protein>